<dbReference type="Pfam" id="PF04265">
    <property type="entry name" value="TPK_B1_binding"/>
    <property type="match status" value="1"/>
</dbReference>
<dbReference type="PANTHER" id="PTHR41299">
    <property type="entry name" value="THIAMINE PYROPHOSPHOKINASE"/>
    <property type="match status" value="1"/>
</dbReference>
<dbReference type="InterPro" id="IPR053149">
    <property type="entry name" value="TPK"/>
</dbReference>
<evidence type="ECO:0000256" key="2">
    <source>
        <dbReference type="ARBA" id="ARBA00022741"/>
    </source>
</evidence>
<gene>
    <name evidence="7" type="ORF">CUS_5820</name>
</gene>
<proteinExistence type="predicted"/>
<dbReference type="RefSeq" id="WP_002851197.1">
    <property type="nucleotide sequence ID" value="NZ_ADKM02000100.1"/>
</dbReference>
<dbReference type="EC" id="2.7.6.2" evidence="5"/>
<dbReference type="eggNOG" id="COG1564">
    <property type="taxonomic scope" value="Bacteria"/>
</dbReference>
<keyword evidence="4" id="KW-0067">ATP-binding</keyword>
<evidence type="ECO:0000256" key="4">
    <source>
        <dbReference type="ARBA" id="ARBA00022840"/>
    </source>
</evidence>
<dbReference type="InterPro" id="IPR007373">
    <property type="entry name" value="Thiamin_PyroPKinase_B1-bd"/>
</dbReference>
<dbReference type="GO" id="GO:0016301">
    <property type="term" value="F:kinase activity"/>
    <property type="evidence" value="ECO:0007669"/>
    <property type="project" value="UniProtKB-KW"/>
</dbReference>
<dbReference type="GO" id="GO:0009229">
    <property type="term" value="P:thiamine diphosphate biosynthetic process"/>
    <property type="evidence" value="ECO:0007669"/>
    <property type="project" value="InterPro"/>
</dbReference>
<evidence type="ECO:0000259" key="6">
    <source>
        <dbReference type="SMART" id="SM00983"/>
    </source>
</evidence>
<dbReference type="OrthoDB" id="9804377at2"/>
<keyword evidence="3 7" id="KW-0418">Kinase</keyword>
<dbReference type="SUPFAM" id="SSF63999">
    <property type="entry name" value="Thiamin pyrophosphokinase, catalytic domain"/>
    <property type="match status" value="1"/>
</dbReference>
<dbReference type="NCBIfam" id="TIGR01378">
    <property type="entry name" value="thi_PPkinase"/>
    <property type="match status" value="1"/>
</dbReference>
<keyword evidence="2" id="KW-0547">Nucleotide-binding</keyword>
<keyword evidence="1 7" id="KW-0808">Transferase</keyword>
<dbReference type="InterPro" id="IPR006282">
    <property type="entry name" value="Thi_PPkinase"/>
</dbReference>
<evidence type="ECO:0000256" key="3">
    <source>
        <dbReference type="ARBA" id="ARBA00022777"/>
    </source>
</evidence>
<accession>E9SER1</accession>
<reference evidence="7 8" key="1">
    <citation type="submission" date="2011-02" db="EMBL/GenBank/DDBJ databases">
        <authorList>
            <person name="Nelson K.E."/>
            <person name="Sutton G."/>
            <person name="Torralba M."/>
            <person name="Durkin S."/>
            <person name="Harkins D."/>
            <person name="Montgomery R."/>
            <person name="Ziemer C."/>
            <person name="Klaassens E."/>
            <person name="Ocuiv P."/>
            <person name="Morrison M."/>
        </authorList>
    </citation>
    <scope>NUCLEOTIDE SEQUENCE [LARGE SCALE GENOMIC DNA]</scope>
    <source>
        <strain evidence="7 8">8</strain>
    </source>
</reference>
<evidence type="ECO:0000313" key="7">
    <source>
        <dbReference type="EMBL" id="EGC02236.1"/>
    </source>
</evidence>
<comment type="caution">
    <text evidence="7">The sequence shown here is derived from an EMBL/GenBank/DDBJ whole genome shotgun (WGS) entry which is preliminary data.</text>
</comment>
<dbReference type="EMBL" id="ADKM02000100">
    <property type="protein sequence ID" value="EGC02236.1"/>
    <property type="molecule type" value="Genomic_DNA"/>
</dbReference>
<name>E9SER1_RUMAL</name>
<dbReference type="Gene3D" id="3.40.50.10240">
    <property type="entry name" value="Thiamin pyrophosphokinase, catalytic domain"/>
    <property type="match status" value="1"/>
</dbReference>
<dbReference type="STRING" id="246199.CUS_5820"/>
<dbReference type="Pfam" id="PF04263">
    <property type="entry name" value="TPK_catalytic"/>
    <property type="match status" value="1"/>
</dbReference>
<organism evidence="7 8">
    <name type="scientific">Ruminococcus albus 8</name>
    <dbReference type="NCBI Taxonomy" id="246199"/>
    <lineage>
        <taxon>Bacteria</taxon>
        <taxon>Bacillati</taxon>
        <taxon>Bacillota</taxon>
        <taxon>Clostridia</taxon>
        <taxon>Eubacteriales</taxon>
        <taxon>Oscillospiraceae</taxon>
        <taxon>Ruminococcus</taxon>
    </lineage>
</organism>
<dbReference type="GO" id="GO:0005524">
    <property type="term" value="F:ATP binding"/>
    <property type="evidence" value="ECO:0007669"/>
    <property type="project" value="UniProtKB-KW"/>
</dbReference>
<evidence type="ECO:0000256" key="5">
    <source>
        <dbReference type="NCBIfam" id="TIGR01378"/>
    </source>
</evidence>
<feature type="domain" description="Thiamin pyrophosphokinase thiamin-binding" evidence="6">
    <location>
        <begin position="137"/>
        <end position="202"/>
    </location>
</feature>
<dbReference type="AlphaFoldDB" id="E9SER1"/>
<dbReference type="InterPro" id="IPR007371">
    <property type="entry name" value="TPK_catalytic"/>
</dbReference>
<evidence type="ECO:0000256" key="1">
    <source>
        <dbReference type="ARBA" id="ARBA00022679"/>
    </source>
</evidence>
<dbReference type="PANTHER" id="PTHR41299:SF1">
    <property type="entry name" value="THIAMINE PYROPHOSPHOKINASE"/>
    <property type="match status" value="1"/>
</dbReference>
<dbReference type="SMART" id="SM00983">
    <property type="entry name" value="TPK_B1_binding"/>
    <property type="match status" value="1"/>
</dbReference>
<evidence type="ECO:0000313" key="8">
    <source>
        <dbReference type="Proteomes" id="UP000004259"/>
    </source>
</evidence>
<protein>
    <recommendedName>
        <fullName evidence="5">Thiamine diphosphokinase</fullName>
        <ecNumber evidence="5">2.7.6.2</ecNumber>
    </recommendedName>
</protein>
<dbReference type="InterPro" id="IPR036759">
    <property type="entry name" value="TPK_catalytic_sf"/>
</dbReference>
<dbReference type="GO" id="GO:0004788">
    <property type="term" value="F:thiamine diphosphokinase activity"/>
    <property type="evidence" value="ECO:0007669"/>
    <property type="project" value="UniProtKB-UniRule"/>
</dbReference>
<dbReference type="GO" id="GO:0030975">
    <property type="term" value="F:thiamine binding"/>
    <property type="evidence" value="ECO:0007669"/>
    <property type="project" value="InterPro"/>
</dbReference>
<dbReference type="CDD" id="cd07995">
    <property type="entry name" value="TPK"/>
    <property type="match status" value="1"/>
</dbReference>
<dbReference type="GO" id="GO:0006772">
    <property type="term" value="P:thiamine metabolic process"/>
    <property type="evidence" value="ECO:0007669"/>
    <property type="project" value="UniProtKB-UniRule"/>
</dbReference>
<dbReference type="Proteomes" id="UP000004259">
    <property type="component" value="Unassembled WGS sequence"/>
</dbReference>
<sequence>MIERCVIFAGGDAVRAENVSAEVINGAFVICADKGLALAEILGIKADLVLGDFDSLNYKPEGENVKVYPAEKDDTDLMLAVRTALGMGYREFFIYGACGGRLDHMIGNIACLAMIADNGGRGVIIGDDDIVSIYDSGCHKIPYKEGFSLSLFAYSAEVKGLTIRGTKYLAENVTLTDAVTLGVSNEITADFAEVEFTDGRLLVIQSRVR</sequence>
<keyword evidence="8" id="KW-1185">Reference proteome</keyword>